<dbReference type="Pfam" id="PF08022">
    <property type="entry name" value="FAD_binding_8"/>
    <property type="match status" value="1"/>
</dbReference>
<evidence type="ECO:0000256" key="5">
    <source>
        <dbReference type="ARBA" id="ARBA00022827"/>
    </source>
</evidence>
<keyword evidence="7" id="KW-0521">NADP</keyword>
<keyword evidence="6" id="KW-0106">Calcium</keyword>
<dbReference type="OrthoDB" id="167398at2759"/>
<evidence type="ECO:0000256" key="4">
    <source>
        <dbReference type="ARBA" id="ARBA00022723"/>
    </source>
</evidence>
<dbReference type="Gene3D" id="2.40.30.10">
    <property type="entry name" value="Translation factors"/>
    <property type="match status" value="1"/>
</dbReference>
<keyword evidence="5" id="KW-0274">FAD</keyword>
<dbReference type="PANTHER" id="PTHR11972:SF175">
    <property type="entry name" value="NAD(P)H OXIDASE (H2O2-FORMING)"/>
    <property type="match status" value="1"/>
</dbReference>
<evidence type="ECO:0000256" key="1">
    <source>
        <dbReference type="ARBA" id="ARBA00004141"/>
    </source>
</evidence>
<evidence type="ECO:0000313" key="16">
    <source>
        <dbReference type="EMBL" id="GCB63157.1"/>
    </source>
</evidence>
<dbReference type="Proteomes" id="UP000288216">
    <property type="component" value="Unassembled WGS sequence"/>
</dbReference>
<evidence type="ECO:0000259" key="14">
    <source>
        <dbReference type="PROSITE" id="PS50222"/>
    </source>
</evidence>
<evidence type="ECO:0000256" key="13">
    <source>
        <dbReference type="SAM" id="Phobius"/>
    </source>
</evidence>
<evidence type="ECO:0000259" key="15">
    <source>
        <dbReference type="PROSITE" id="PS51384"/>
    </source>
</evidence>
<keyword evidence="10 13" id="KW-0472">Membrane</keyword>
<dbReference type="CDD" id="cd06186">
    <property type="entry name" value="NOX_Duox_like_FAD_NADP"/>
    <property type="match status" value="1"/>
</dbReference>
<dbReference type="InterPro" id="IPR011992">
    <property type="entry name" value="EF-hand-dom_pair"/>
</dbReference>
<dbReference type="SUPFAM" id="SSF47473">
    <property type="entry name" value="EF-hand"/>
    <property type="match status" value="1"/>
</dbReference>
<dbReference type="InterPro" id="IPR000778">
    <property type="entry name" value="Cyt_b245_heavy_chain"/>
</dbReference>
<dbReference type="STRING" id="75743.A0A401NQN0"/>
<dbReference type="InterPro" id="IPR039261">
    <property type="entry name" value="FNR_nucleotide-bd"/>
</dbReference>
<evidence type="ECO:0000313" key="17">
    <source>
        <dbReference type="Proteomes" id="UP000288216"/>
    </source>
</evidence>
<feature type="region of interest" description="Disordered" evidence="12">
    <location>
        <begin position="158"/>
        <end position="187"/>
    </location>
</feature>
<dbReference type="Pfam" id="PF00036">
    <property type="entry name" value="EF-hand_1"/>
    <property type="match status" value="1"/>
</dbReference>
<keyword evidence="9" id="KW-0560">Oxidoreductase</keyword>
<evidence type="ECO:0000256" key="2">
    <source>
        <dbReference type="ARBA" id="ARBA00022630"/>
    </source>
</evidence>
<gene>
    <name evidence="16" type="ORF">scyTo_0004364</name>
</gene>
<dbReference type="AlphaFoldDB" id="A0A401NQN0"/>
<dbReference type="GO" id="GO:0042742">
    <property type="term" value="P:defense response to bacterium"/>
    <property type="evidence" value="ECO:0007669"/>
    <property type="project" value="UniProtKB-ARBA"/>
</dbReference>
<keyword evidence="2" id="KW-0285">Flavoprotein</keyword>
<dbReference type="InterPro" id="IPR013112">
    <property type="entry name" value="FAD-bd_8"/>
</dbReference>
<accession>A0A401NQN0</accession>
<name>A0A401NQN0_SCYTO</name>
<dbReference type="GO" id="GO:0009653">
    <property type="term" value="P:anatomical structure morphogenesis"/>
    <property type="evidence" value="ECO:0007669"/>
    <property type="project" value="UniProtKB-ARBA"/>
</dbReference>
<evidence type="ECO:0000256" key="10">
    <source>
        <dbReference type="ARBA" id="ARBA00023136"/>
    </source>
</evidence>
<proteinExistence type="predicted"/>
<feature type="domain" description="EF-hand" evidence="14">
    <location>
        <begin position="77"/>
        <end position="112"/>
    </location>
</feature>
<comment type="caution">
    <text evidence="16">The sequence shown here is derived from an EMBL/GenBank/DDBJ whole genome shotgun (WGS) entry which is preliminary data.</text>
</comment>
<dbReference type="Gene3D" id="1.10.238.10">
    <property type="entry name" value="EF-hand"/>
    <property type="match status" value="1"/>
</dbReference>
<dbReference type="InterPro" id="IPR017927">
    <property type="entry name" value="FAD-bd_FR_type"/>
</dbReference>
<dbReference type="CDD" id="cd00051">
    <property type="entry name" value="EFh"/>
    <property type="match status" value="1"/>
</dbReference>
<comment type="catalytic activity">
    <reaction evidence="11">
        <text>NADPH + 2 O2 = 2 superoxide + NADP(+) + H(+)</text>
        <dbReference type="Rhea" id="RHEA:63180"/>
        <dbReference type="ChEBI" id="CHEBI:15378"/>
        <dbReference type="ChEBI" id="CHEBI:15379"/>
        <dbReference type="ChEBI" id="CHEBI:18421"/>
        <dbReference type="ChEBI" id="CHEBI:57783"/>
        <dbReference type="ChEBI" id="CHEBI:58349"/>
    </reaction>
</comment>
<dbReference type="SUPFAM" id="SSF52343">
    <property type="entry name" value="Ferredoxin reductase-like, C-terminal NADP-linked domain"/>
    <property type="match status" value="1"/>
</dbReference>
<evidence type="ECO:0000256" key="8">
    <source>
        <dbReference type="ARBA" id="ARBA00022989"/>
    </source>
</evidence>
<evidence type="ECO:0000256" key="11">
    <source>
        <dbReference type="ARBA" id="ARBA00049908"/>
    </source>
</evidence>
<dbReference type="PROSITE" id="PS50222">
    <property type="entry name" value="EF_HAND_2"/>
    <property type="match status" value="2"/>
</dbReference>
<keyword evidence="8 13" id="KW-1133">Transmembrane helix</keyword>
<dbReference type="InterPro" id="IPR018247">
    <property type="entry name" value="EF_Hand_1_Ca_BS"/>
</dbReference>
<reference evidence="16 17" key="1">
    <citation type="journal article" date="2018" name="Nat. Ecol. Evol.">
        <title>Shark genomes provide insights into elasmobranch evolution and the origin of vertebrates.</title>
        <authorList>
            <person name="Hara Y"/>
            <person name="Yamaguchi K"/>
            <person name="Onimaru K"/>
            <person name="Kadota M"/>
            <person name="Koyanagi M"/>
            <person name="Keeley SD"/>
            <person name="Tatsumi K"/>
            <person name="Tanaka K"/>
            <person name="Motone F"/>
            <person name="Kageyama Y"/>
            <person name="Nozu R"/>
            <person name="Adachi N"/>
            <person name="Nishimura O"/>
            <person name="Nakagawa R"/>
            <person name="Tanegashima C"/>
            <person name="Kiyatake I"/>
            <person name="Matsumoto R"/>
            <person name="Murakumo K"/>
            <person name="Nishida K"/>
            <person name="Terakita A"/>
            <person name="Kuratani S"/>
            <person name="Sato K"/>
            <person name="Hyodo S Kuraku.S."/>
        </authorList>
    </citation>
    <scope>NUCLEOTIDE SEQUENCE [LARGE SCALE GENOMIC DNA]</scope>
</reference>
<dbReference type="SMART" id="SM00054">
    <property type="entry name" value="EFh"/>
    <property type="match status" value="2"/>
</dbReference>
<keyword evidence="17" id="KW-1185">Reference proteome</keyword>
<dbReference type="GO" id="GO:0043020">
    <property type="term" value="C:NADPH oxidase complex"/>
    <property type="evidence" value="ECO:0007669"/>
    <property type="project" value="TreeGrafter"/>
</dbReference>
<evidence type="ECO:0000256" key="9">
    <source>
        <dbReference type="ARBA" id="ARBA00023002"/>
    </source>
</evidence>
<sequence length="459" mass="51767">VLEIDGSNAGDLDSEFSKKAKETLKCELTRAEFADALGLKEDSMFVEQMFSLADQDGNGYLSFREFLDIFVVLMKGSPEAKSKLMFTMYDVDGNGSMSKDEFSQLLRRESMSMGAFIKLQPGRFATDRSFIVPGIEGQKRGTATRVSCIIRKKAEVPKSGANQVEPSPQETSPQETSGLDLRKRFGKKSSQGVSKVFAEAKRDKYTKNKFQQKYNECRQYIQNHQRQIFCSIIFFGITVGVFVERAYFYAELREHSGVPQTTRVGLIIARGSAAAVSFLYSYILLTMCRNLITVLRETFLNNFIPFDSAVDFHRWIAMAAACFSGVTHLEFKRPQDFTYKSGQWVRIANLLLGTNEYHPFTLTSAPHEDTLSLHIRAVGPWTTRLREIYSQENISALGKYPKIYLDGPFGEGHQEWNKFEVSILVGGGIGVTPFASILKDLVFKSTTNSRILCKRVNLL</sequence>
<feature type="transmembrane region" description="Helical" evidence="13">
    <location>
        <begin position="228"/>
        <end position="247"/>
    </location>
</feature>
<keyword evidence="4" id="KW-0479">Metal-binding</keyword>
<dbReference type="GO" id="GO:0005509">
    <property type="term" value="F:calcium ion binding"/>
    <property type="evidence" value="ECO:0007669"/>
    <property type="project" value="InterPro"/>
</dbReference>
<dbReference type="PROSITE" id="PS51384">
    <property type="entry name" value="FAD_FR"/>
    <property type="match status" value="1"/>
</dbReference>
<dbReference type="FunFam" id="2.40.30.10:FF:000059">
    <property type="entry name" value="dual oxidase isoform X1"/>
    <property type="match status" value="1"/>
</dbReference>
<protein>
    <recommendedName>
        <fullName evidence="18">NAD(P)H oxidase (H(2)O(2)-forming)</fullName>
    </recommendedName>
</protein>
<dbReference type="PANTHER" id="PTHR11972">
    <property type="entry name" value="NADPH OXIDASE"/>
    <property type="match status" value="1"/>
</dbReference>
<dbReference type="PROSITE" id="PS00018">
    <property type="entry name" value="EF_HAND_1"/>
    <property type="match status" value="2"/>
</dbReference>
<evidence type="ECO:0000256" key="12">
    <source>
        <dbReference type="SAM" id="MobiDB-lite"/>
    </source>
</evidence>
<evidence type="ECO:0000256" key="7">
    <source>
        <dbReference type="ARBA" id="ARBA00022857"/>
    </source>
</evidence>
<feature type="compositionally biased region" description="Polar residues" evidence="12">
    <location>
        <begin position="160"/>
        <end position="177"/>
    </location>
</feature>
<feature type="domain" description="EF-hand" evidence="14">
    <location>
        <begin position="41"/>
        <end position="76"/>
    </location>
</feature>
<dbReference type="InterPro" id="IPR050369">
    <property type="entry name" value="RBOH/FRE"/>
</dbReference>
<feature type="domain" description="FAD-binding FR-type" evidence="15">
    <location>
        <begin position="303"/>
        <end position="415"/>
    </location>
</feature>
<feature type="transmembrane region" description="Helical" evidence="13">
    <location>
        <begin position="267"/>
        <end position="285"/>
    </location>
</feature>
<comment type="subcellular location">
    <subcellularLocation>
        <location evidence="1">Membrane</location>
        <topology evidence="1">Multi-pass membrane protein</topology>
    </subcellularLocation>
</comment>
<evidence type="ECO:0000256" key="3">
    <source>
        <dbReference type="ARBA" id="ARBA00022692"/>
    </source>
</evidence>
<dbReference type="GO" id="GO:0042554">
    <property type="term" value="P:superoxide anion generation"/>
    <property type="evidence" value="ECO:0007669"/>
    <property type="project" value="TreeGrafter"/>
</dbReference>
<evidence type="ECO:0000256" key="6">
    <source>
        <dbReference type="ARBA" id="ARBA00022837"/>
    </source>
</evidence>
<evidence type="ECO:0008006" key="18">
    <source>
        <dbReference type="Google" id="ProtNLM"/>
    </source>
</evidence>
<dbReference type="Gene3D" id="3.40.50.80">
    <property type="entry name" value="Nucleotide-binding domain of ferredoxin-NADP reductase (FNR) module"/>
    <property type="match status" value="1"/>
</dbReference>
<dbReference type="SUPFAM" id="SSF63380">
    <property type="entry name" value="Riboflavin synthase domain-like"/>
    <property type="match status" value="1"/>
</dbReference>
<keyword evidence="3 13" id="KW-0812">Transmembrane</keyword>
<dbReference type="Pfam" id="PF13833">
    <property type="entry name" value="EF-hand_8"/>
    <property type="match status" value="1"/>
</dbReference>
<dbReference type="GO" id="GO:0016175">
    <property type="term" value="F:superoxide-generating NAD(P)H oxidase activity"/>
    <property type="evidence" value="ECO:0007669"/>
    <property type="project" value="UniProtKB-ARBA"/>
</dbReference>
<dbReference type="PRINTS" id="PR00466">
    <property type="entry name" value="GP91PHOX"/>
</dbReference>
<organism evidence="16 17">
    <name type="scientific">Scyliorhinus torazame</name>
    <name type="common">Cloudy catshark</name>
    <name type="synonym">Catulus torazame</name>
    <dbReference type="NCBI Taxonomy" id="75743"/>
    <lineage>
        <taxon>Eukaryota</taxon>
        <taxon>Metazoa</taxon>
        <taxon>Chordata</taxon>
        <taxon>Craniata</taxon>
        <taxon>Vertebrata</taxon>
        <taxon>Chondrichthyes</taxon>
        <taxon>Elasmobranchii</taxon>
        <taxon>Galeomorphii</taxon>
        <taxon>Galeoidea</taxon>
        <taxon>Carcharhiniformes</taxon>
        <taxon>Scyliorhinidae</taxon>
        <taxon>Scyliorhinus</taxon>
    </lineage>
</organism>
<dbReference type="EMBL" id="BFAA01001292">
    <property type="protein sequence ID" value="GCB63157.1"/>
    <property type="molecule type" value="Genomic_DNA"/>
</dbReference>
<feature type="non-terminal residue" evidence="16">
    <location>
        <position position="1"/>
    </location>
</feature>
<dbReference type="InterPro" id="IPR017938">
    <property type="entry name" value="Riboflavin_synthase-like_b-brl"/>
</dbReference>
<dbReference type="InterPro" id="IPR002048">
    <property type="entry name" value="EF_hand_dom"/>
</dbReference>